<dbReference type="FunFam" id="1.20.58.60:FF:000033">
    <property type="entry name" value="Spectrin beta chain"/>
    <property type="match status" value="1"/>
</dbReference>
<keyword evidence="18" id="KW-1185">Reference proteome</keyword>
<dbReference type="PANTHER" id="PTHR11915">
    <property type="entry name" value="SPECTRIN/FILAMIN RELATED CYTOSKELETAL PROTEIN"/>
    <property type="match status" value="1"/>
</dbReference>
<dbReference type="InterPro" id="IPR001589">
    <property type="entry name" value="Actinin_actin-bd_CS"/>
</dbReference>
<dbReference type="SUPFAM" id="SSF50729">
    <property type="entry name" value="PH domain-like"/>
    <property type="match status" value="1"/>
</dbReference>
<dbReference type="InterPro" id="IPR011993">
    <property type="entry name" value="PH-like_dom_sf"/>
</dbReference>
<dbReference type="GO" id="GO:0051693">
    <property type="term" value="P:actin filament capping"/>
    <property type="evidence" value="ECO:0007669"/>
    <property type="project" value="UniProtKB-KW"/>
</dbReference>
<dbReference type="Gene3D" id="1.20.58.60">
    <property type="match status" value="10"/>
</dbReference>
<dbReference type="FunFam" id="1.10.418.10:FF:000004">
    <property type="entry name" value="Spectrin beta chain"/>
    <property type="match status" value="1"/>
</dbReference>
<evidence type="ECO:0000256" key="13">
    <source>
        <dbReference type="SAM" id="Coils"/>
    </source>
</evidence>
<protein>
    <recommendedName>
        <fullName evidence="11">Spectrin beta chain, non-erythrocytic 2</fullName>
    </recommendedName>
    <alternativeName>
        <fullName evidence="12">Beta-III spectrin</fullName>
    </alternativeName>
</protein>
<dbReference type="InterPro" id="IPR036872">
    <property type="entry name" value="CH_dom_sf"/>
</dbReference>
<dbReference type="FunFam" id="1.20.58.60:FF:000020">
    <property type="entry name" value="Spectrin alpha chain, non-erythrocytic 1"/>
    <property type="match status" value="1"/>
</dbReference>
<dbReference type="GO" id="GO:0016192">
    <property type="term" value="P:vesicle-mediated transport"/>
    <property type="evidence" value="ECO:0007669"/>
    <property type="project" value="UniProtKB-ARBA"/>
</dbReference>
<comment type="function">
    <text evidence="10">Probably plays an important role in neuronal membrane skeleton.</text>
</comment>
<dbReference type="InterPro" id="IPR001605">
    <property type="entry name" value="PH_dom-spectrin-type"/>
</dbReference>
<dbReference type="InterPro" id="IPR018159">
    <property type="entry name" value="Spectrin/alpha-actinin"/>
</dbReference>
<evidence type="ECO:0000256" key="4">
    <source>
        <dbReference type="ARBA" id="ARBA00022490"/>
    </source>
</evidence>
<evidence type="ECO:0000256" key="6">
    <source>
        <dbReference type="ARBA" id="ARBA00022737"/>
    </source>
</evidence>
<evidence type="ECO:0000256" key="10">
    <source>
        <dbReference type="ARBA" id="ARBA00054264"/>
    </source>
</evidence>
<evidence type="ECO:0000256" key="8">
    <source>
        <dbReference type="ARBA" id="ARBA00023203"/>
    </source>
</evidence>
<feature type="coiled-coil region" evidence="13">
    <location>
        <begin position="589"/>
        <end position="623"/>
    </location>
</feature>
<dbReference type="EMBL" id="OW240924">
    <property type="protein sequence ID" value="CAH2328067.1"/>
    <property type="molecule type" value="Genomic_DNA"/>
</dbReference>
<dbReference type="SMART" id="SM00033">
    <property type="entry name" value="CH"/>
    <property type="match status" value="2"/>
</dbReference>
<comment type="subcellular location">
    <subcellularLocation>
        <location evidence="1">Cytoplasm</location>
        <location evidence="1">Cytoskeleton</location>
    </subcellularLocation>
</comment>
<dbReference type="CDD" id="cd00176">
    <property type="entry name" value="SPEC"/>
    <property type="match status" value="8"/>
</dbReference>
<dbReference type="SMART" id="SM00233">
    <property type="entry name" value="PH"/>
    <property type="match status" value="1"/>
</dbReference>
<dbReference type="PIRSF" id="PIRSF002297">
    <property type="entry name" value="Spectrin_beta_subunit"/>
    <property type="match status" value="1"/>
</dbReference>
<dbReference type="PROSITE" id="PS50003">
    <property type="entry name" value="PH_DOMAIN"/>
    <property type="match status" value="1"/>
</dbReference>
<dbReference type="Pfam" id="PF00307">
    <property type="entry name" value="CH"/>
    <property type="match status" value="2"/>
</dbReference>
<dbReference type="FunFam" id="1.20.58.60:FF:000019">
    <property type="entry name" value="Spectrin beta chain"/>
    <property type="match status" value="1"/>
</dbReference>
<feature type="compositionally biased region" description="Basic and acidic residues" evidence="14">
    <location>
        <begin position="2575"/>
        <end position="2584"/>
    </location>
</feature>
<feature type="domain" description="Calponin-homology (CH)" evidence="16">
    <location>
        <begin position="305"/>
        <end position="410"/>
    </location>
</feature>
<dbReference type="SUPFAM" id="SSF46966">
    <property type="entry name" value="Spectrin repeat"/>
    <property type="match status" value="12"/>
</dbReference>
<dbReference type="GO" id="GO:0003779">
    <property type="term" value="F:actin binding"/>
    <property type="evidence" value="ECO:0007669"/>
    <property type="project" value="UniProtKB-KW"/>
</dbReference>
<feature type="domain" description="Calponin-homology (CH)" evidence="16">
    <location>
        <begin position="187"/>
        <end position="291"/>
    </location>
</feature>
<dbReference type="GO" id="GO:0008091">
    <property type="term" value="C:spectrin"/>
    <property type="evidence" value="ECO:0007669"/>
    <property type="project" value="InterPro"/>
</dbReference>
<keyword evidence="5" id="KW-0597">Phosphoprotein</keyword>
<dbReference type="CDD" id="cd21319">
    <property type="entry name" value="CH_SPTB_rpt2"/>
    <property type="match status" value="1"/>
</dbReference>
<dbReference type="GO" id="GO:0005543">
    <property type="term" value="F:phospholipid binding"/>
    <property type="evidence" value="ECO:0007669"/>
    <property type="project" value="InterPro"/>
</dbReference>
<dbReference type="FunFam" id="1.20.58.60:FF:000106">
    <property type="entry name" value="Spectrin beta chain"/>
    <property type="match status" value="1"/>
</dbReference>
<dbReference type="InterPro" id="IPR021109">
    <property type="entry name" value="Peptidase_aspartic_dom_sf"/>
</dbReference>
<dbReference type="Gene3D" id="1.10.418.10">
    <property type="entry name" value="Calponin-like domain"/>
    <property type="match status" value="2"/>
</dbReference>
<dbReference type="GO" id="GO:0005200">
    <property type="term" value="F:structural constituent of cytoskeleton"/>
    <property type="evidence" value="ECO:0007669"/>
    <property type="project" value="InterPro"/>
</dbReference>
<dbReference type="FunFam" id="1.20.58.60:FF:000059">
    <property type="entry name" value="Spectrin beta chain"/>
    <property type="match status" value="1"/>
</dbReference>
<dbReference type="PROSITE" id="PS50021">
    <property type="entry name" value="CH"/>
    <property type="match status" value="2"/>
</dbReference>
<evidence type="ECO:0000256" key="7">
    <source>
        <dbReference type="ARBA" id="ARBA00022990"/>
    </source>
</evidence>
<name>A0AAD1WTJ2_PELCU</name>
<dbReference type="Pfam" id="PF00435">
    <property type="entry name" value="Spectrin"/>
    <property type="match status" value="17"/>
</dbReference>
<dbReference type="FunFam" id="1.20.58.60:FF:000018">
    <property type="entry name" value="Spectrin beta chain"/>
    <property type="match status" value="1"/>
</dbReference>
<keyword evidence="8" id="KW-0009">Actin-binding</keyword>
<evidence type="ECO:0000313" key="17">
    <source>
        <dbReference type="EMBL" id="CAH2328067.1"/>
    </source>
</evidence>
<dbReference type="SUPFAM" id="SSF47576">
    <property type="entry name" value="Calponin-homology domain, CH-domain"/>
    <property type="match status" value="1"/>
</dbReference>
<comment type="similarity">
    <text evidence="2">Belongs to the spectrin family.</text>
</comment>
<feature type="coiled-coil region" evidence="13">
    <location>
        <begin position="1129"/>
        <end position="1156"/>
    </location>
</feature>
<keyword evidence="9" id="KW-0206">Cytoskeleton</keyword>
<dbReference type="PROSITE" id="PS00019">
    <property type="entry name" value="ACTININ_1"/>
    <property type="match status" value="1"/>
</dbReference>
<dbReference type="Gene3D" id="2.40.70.10">
    <property type="entry name" value="Acid Proteases"/>
    <property type="match status" value="1"/>
</dbReference>
<feature type="compositionally biased region" description="Low complexity" evidence="14">
    <location>
        <begin position="2561"/>
        <end position="2574"/>
    </location>
</feature>
<feature type="domain" description="PH" evidence="15">
    <location>
        <begin position="2443"/>
        <end position="2553"/>
    </location>
</feature>
<dbReference type="FunFam" id="1.10.418.10:FF:000003">
    <property type="entry name" value="Spectrin beta chain"/>
    <property type="match status" value="1"/>
</dbReference>
<dbReference type="Pfam" id="PF15410">
    <property type="entry name" value="PH_9"/>
    <property type="match status" value="1"/>
</dbReference>
<evidence type="ECO:0000256" key="5">
    <source>
        <dbReference type="ARBA" id="ARBA00022553"/>
    </source>
</evidence>
<gene>
    <name evidence="17" type="ORF">PECUL_23A045507</name>
</gene>
<feature type="compositionally biased region" description="Basic and acidic residues" evidence="14">
    <location>
        <begin position="2300"/>
        <end position="2324"/>
    </location>
</feature>
<evidence type="ECO:0000259" key="16">
    <source>
        <dbReference type="PROSITE" id="PS50021"/>
    </source>
</evidence>
<evidence type="ECO:0000256" key="11">
    <source>
        <dbReference type="ARBA" id="ARBA00070730"/>
    </source>
</evidence>
<feature type="region of interest" description="Disordered" evidence="14">
    <location>
        <begin position="2249"/>
        <end position="2435"/>
    </location>
</feature>
<evidence type="ECO:0000256" key="9">
    <source>
        <dbReference type="ARBA" id="ARBA00023212"/>
    </source>
</evidence>
<evidence type="ECO:0000259" key="15">
    <source>
        <dbReference type="PROSITE" id="PS50003"/>
    </source>
</evidence>
<dbReference type="FunFam" id="1.20.58.60:FF:000083">
    <property type="entry name" value="Spectrin beta chain"/>
    <property type="match status" value="1"/>
</dbReference>
<keyword evidence="4" id="KW-0963">Cytoplasm</keyword>
<keyword evidence="6" id="KW-0677">Repeat</keyword>
<organism evidence="17 18">
    <name type="scientific">Pelobates cultripes</name>
    <name type="common">Western spadefoot toad</name>
    <dbReference type="NCBI Taxonomy" id="61616"/>
    <lineage>
        <taxon>Eukaryota</taxon>
        <taxon>Metazoa</taxon>
        <taxon>Chordata</taxon>
        <taxon>Craniata</taxon>
        <taxon>Vertebrata</taxon>
        <taxon>Euteleostomi</taxon>
        <taxon>Amphibia</taxon>
        <taxon>Batrachia</taxon>
        <taxon>Anura</taxon>
        <taxon>Pelobatoidea</taxon>
        <taxon>Pelobatidae</taxon>
        <taxon>Pelobates</taxon>
    </lineage>
</organism>
<evidence type="ECO:0000256" key="3">
    <source>
        <dbReference type="ARBA" id="ARBA00022467"/>
    </source>
</evidence>
<proteinExistence type="inferred from homology"/>
<dbReference type="Proteomes" id="UP001295444">
    <property type="component" value="Chromosome 13"/>
</dbReference>
<feature type="compositionally biased region" description="Basic and acidic residues" evidence="14">
    <location>
        <begin position="2261"/>
        <end position="2285"/>
    </location>
</feature>
<dbReference type="FunFam" id="2.30.29.30:FF:000024">
    <property type="entry name" value="Spectrin beta chain"/>
    <property type="match status" value="1"/>
</dbReference>
<dbReference type="PRINTS" id="PR00683">
    <property type="entry name" value="SPECTRINPH"/>
</dbReference>
<feature type="coiled-coil region" evidence="13">
    <location>
        <begin position="804"/>
        <end position="863"/>
    </location>
</feature>
<reference evidence="17" key="1">
    <citation type="submission" date="2022-03" db="EMBL/GenBank/DDBJ databases">
        <authorList>
            <person name="Alioto T."/>
            <person name="Alioto T."/>
            <person name="Gomez Garrido J."/>
        </authorList>
    </citation>
    <scope>NUCLEOTIDE SEQUENCE</scope>
</reference>
<feature type="compositionally biased region" description="Polar residues" evidence="14">
    <location>
        <begin position="2325"/>
        <end position="2425"/>
    </location>
</feature>
<dbReference type="Gene3D" id="2.30.29.30">
    <property type="entry name" value="Pleckstrin-homology domain (PH domain)/Phosphotyrosine-binding domain (PTB)"/>
    <property type="match status" value="1"/>
</dbReference>
<dbReference type="GO" id="GO:0016020">
    <property type="term" value="C:membrane"/>
    <property type="evidence" value="ECO:0007669"/>
    <property type="project" value="UniProtKB-ARBA"/>
</dbReference>
<dbReference type="FunFam" id="1.20.58.60:FF:000011">
    <property type="entry name" value="Spectrin beta chain"/>
    <property type="match status" value="1"/>
</dbReference>
<evidence type="ECO:0000313" key="18">
    <source>
        <dbReference type="Proteomes" id="UP001295444"/>
    </source>
</evidence>
<keyword evidence="3" id="KW-0117">Actin capping</keyword>
<dbReference type="CDD" id="cd10571">
    <property type="entry name" value="PH_beta_spectrin"/>
    <property type="match status" value="1"/>
</dbReference>
<dbReference type="InterPro" id="IPR016343">
    <property type="entry name" value="Spectrin_bsu"/>
</dbReference>
<dbReference type="CDD" id="cd21246">
    <property type="entry name" value="CH_SPTB-like_rpt1"/>
    <property type="match status" value="1"/>
</dbReference>
<dbReference type="InterPro" id="IPR001849">
    <property type="entry name" value="PH_domain"/>
</dbReference>
<dbReference type="InterPro" id="IPR041681">
    <property type="entry name" value="PH_9"/>
</dbReference>
<keyword evidence="7" id="KW-0007">Acetylation</keyword>
<accession>A0AAD1WTJ2</accession>
<dbReference type="SMART" id="SM00150">
    <property type="entry name" value="SPEC"/>
    <property type="match status" value="17"/>
</dbReference>
<feature type="region of interest" description="Disordered" evidence="14">
    <location>
        <begin position="2556"/>
        <end position="2590"/>
    </location>
</feature>
<evidence type="ECO:0000256" key="14">
    <source>
        <dbReference type="SAM" id="MobiDB-lite"/>
    </source>
</evidence>
<dbReference type="InterPro" id="IPR002017">
    <property type="entry name" value="Spectrin_repeat"/>
</dbReference>
<dbReference type="InterPro" id="IPR001715">
    <property type="entry name" value="CH_dom"/>
</dbReference>
<evidence type="ECO:0000256" key="12">
    <source>
        <dbReference type="ARBA" id="ARBA00077032"/>
    </source>
</evidence>
<keyword evidence="13" id="KW-0175">Coiled coil</keyword>
<evidence type="ECO:0000256" key="1">
    <source>
        <dbReference type="ARBA" id="ARBA00004245"/>
    </source>
</evidence>
<dbReference type="CDD" id="cd00303">
    <property type="entry name" value="retropepsin_like"/>
    <property type="match status" value="1"/>
</dbReference>
<evidence type="ECO:0000256" key="2">
    <source>
        <dbReference type="ARBA" id="ARBA00006826"/>
    </source>
</evidence>
<sequence length="2590" mass="300199">MRGVGVLSNCGTLSFSVNSGPFITVTLLVNQTTITTKALIDLGAADNFMDENFAKTAALNLIQKATPLAVEAIDGRPLDKPLVTHETQEMVMAVGALHKERLTFQIIDSPTASIVLGFPWIWSFGLKGKRPPKKMQTTDFDNSEIEQQYSRVNSRWEATEDDLDNDNCSARMFERSRIKALADEREAVQKKTFTKWVNANLAFVSCRISDLYLDLRDGRMLLKLLEVLSGEQLPRRTKGRMRIHCLENVDKALNFLKEKRVHLENIGPHDIVNGNHRLTLGLIWTIILRFQIQDIVIETKGSETRSAKDALLLWCQMKTAGYPNVNITNFTSSWKDGMAFNALIHKHRPDLIDFEKLKKSNARHNLENAFNVADRQLGITQLLDPEDVFTENPDEKSIITYVVAFYHYFSKMKALAVEGKRIGKVLDGAIETEKMIHKYERLASDLLTWIEQTILALTNWKFANSLLGVQQQLQSFSAYRTTEKPPKFQEKGELEVLLFTIQSKMRENKQKVYVPHDGKLVSDINRAWGRLEKAEHERETTLRAELIRQEKLEQLAKRFDRKAAMREAWVAENQHLIAQDNFGYDLPSVEAANKKHEAIETDILAYKERVQALVNVAKELENERYHDIKRINARKDNVVRLWQYLLEMLNARHQRLNMNLELQTQFQEMLHTVNWMDEMKVGLLSQDFGKHLDEVEYLLQKHALTEADIGAQEDKVKSFKTSVLKFVGGDGYQPCDPQVIKDRVRHLELCYQELVTLAAQRKANLLQSRCSWKFFGDMDEAERWIKEKEHIYASMDYGKDLTSIGILQRKHKAFEDELKGLETSLQQTINDGETLIDQKHNEAAKIKERIDKIKEEWSQLKELAAFRLKVLCDAEHFFQFQVDADDLAARMQDTYRIMQSEDIGHDEYSTNVMVKKQKDLLDDIMLNRKVLEGLKQVVESFPEEFKMSPEIDSRCQRLESLYFDMASLADLRSQKLQDALEFYTIIGKIDACEMWMNEKEKWLEEMEIPNSVEDMGVIQHRFNTLDQEMNALGSQIQNVNIDSNALIENGHPNRKEIKQVQDHMNTRWTVIQEMVTQRKRAIDSALGLHNYGLECDETKNWILEKVRVVESIQDLGNDLASVMSVQRKLYGIERDLAAIEAKLLSLQEEAQKLANQHPDHAQEILDRLIEINNVWQDLQTALQNQEDSIGESSKLQKFLVDLYDFETWLYRAQQATASEDAPTSLTEAEELHNNHSALKDDIEHHVADFHDVVDTGNAVTSGQTDPQYQELNQRVKDIEVGWNDLHKMWENRENFLSQCLEFQKLLKDVKQSEAILNNQEYVLTHTDLPNTLQASQNIFKKQEDFIATMENNREKITGPIETAKKLAEAKNIYADKALEKVSSLKDRYAMNAKKAKEVNSLLRDHCDLQNFLENCDELTLWINEKLLTAQDTSYDGARNLHSKWLKHQAFKAELDSNKERLKKIDLEGEQLAKEKDQFVPIISEKLSHLHKLWDELETTTLKKEQVLFDANRSELYEQRYADITKWIKEMEQHVASDDFGNDLTSVNILLNKHKRIEDQIEQKTKEIEEIIPLEPDAGTKLDDKEQNIRKRFLQLQEPIQERKRKLNSSKHVHQLHRDLEDEVLWVQEKLPLAESQQYGNNLQTVQMLMKKNQTLQKEIAGHGPRIDDVIKRAENTEGEPDIDPQPIEKKRRSLQELWERIQTAAADRQRALNLTLEAQHYYMDAAEAEAWIDEQQLYLIEDEKTTDEESVVLMVKNHLSLQHGVEHYVTNIRELADKSQKLLALEHPDSEQIIRQQGNIEKQYAALRDMADERRQKLDNIYHMFQLKREVEDLEQWIAERDVKASSQELGQDLDHVTVLRDKFRDFAKETGTIGQERIDNVNILIEELIDAGHSEAATIAEWKDNLNESWADLLELIDTRVQLLTASYELHKFFYDGTEILNMIQEKYVELPEEVGADEYTAESLHRIHTAFERDIHYIGSQVQLFQDTAVRLNAAYAGQQAVDIQKKEKEVVDAWKGLLDACDGRRTELISASEKFRFFSMVRDLMVWMESMIRQIETQEKPRDISSVEFLIKYHQDLRAEIEARNANYANCVDLGHTLLDRNHPASQEIKERLEQLAEKRAEMVEKWDKRWDWLRLLLEVCQFARDASMAEAWLISKEPYLSTTQVGNSIDDVEKLLKRHEALEKSTATWEERFAALERLTTLELMEIRKYQEAQKQKMAMADERELYHMETSFQHDDDRTQVEIHESRGLEVPVEVEDVKKSAETQDKDDWKIQKEVHETEITEQTDYSILQPASRRTEEGQTSVRRSEEGQTSARRSEEGQTSASWTEGQTSVSWTEGQTSVSWTEGQTSVSWTEGQTSVSWTEGQTSVSRPEEWQTSVSWTEEGQTSVSRPEEWQTSVSWTEEEQPSTSRTEQEQASGSRTEEHVSTLPAEIGHSTNIQMQGYLARKHDLQGPLKKAASRSWTTVYCVLKNYDLFFYKDAKSFAMNESLQGEDPLVLSSATCETVADYKKKKNIFRLRLSDGNEWLFQGKDENERQSWIQVLRTAIMETSDVKPKSQSLPLPSTSTTESKPEKKEKRFSLFTKK</sequence>